<dbReference type="PROSITE" id="PS50203">
    <property type="entry name" value="CALPAIN_CAT"/>
    <property type="match status" value="1"/>
</dbReference>
<comment type="similarity">
    <text evidence="1">Belongs to the peptidase C2 family.</text>
</comment>
<gene>
    <name evidence="12" type="ORF">KQP761_LOCUS12859</name>
</gene>
<dbReference type="AlphaFoldDB" id="A0A815QSV8"/>
<dbReference type="InterPro" id="IPR000169">
    <property type="entry name" value="Pept_cys_AS"/>
</dbReference>
<dbReference type="PROSITE" id="PS00139">
    <property type="entry name" value="THIOL_PROTEASE_CYS"/>
    <property type="match status" value="1"/>
</dbReference>
<keyword evidence="2" id="KW-0645">Protease</keyword>
<feature type="domain" description="Calpain catalytic" evidence="11">
    <location>
        <begin position="191"/>
        <end position="309"/>
    </location>
</feature>
<evidence type="ECO:0000313" key="13">
    <source>
        <dbReference type="Proteomes" id="UP000663834"/>
    </source>
</evidence>
<feature type="compositionally biased region" description="Basic and acidic residues" evidence="10">
    <location>
        <begin position="32"/>
        <end position="51"/>
    </location>
</feature>
<evidence type="ECO:0000256" key="1">
    <source>
        <dbReference type="ARBA" id="ARBA00007623"/>
    </source>
</evidence>
<evidence type="ECO:0000256" key="3">
    <source>
        <dbReference type="ARBA" id="ARBA00022723"/>
    </source>
</evidence>
<sequence length="309" mass="36190">MEHLKRFIFKNKSSRSTDHLREETPILIQYHENSRTDLSHKGKNAKEENMRKTNKTNRSNSFDELDSNEHRNISINSSIFQRPWYCRLCQTLNQLDTPSCSCCGSNKINVYIPIMNHINKTTIQNSSLPSNSNPVIYRHQNSNDHVNNENILEDNIYRHSVLITHKRQADEYIVSKKFEKLLNSLTLSDRQFEDETFPAASRSLFINENSLSQSTLAFLPDQQTNVSSNHHIHWLRPDQINPPDWNENLKKQWTVFRNPKPNDVLQGALGDCWFITALSVLAEEPEYLMKVLITKEYNHQGIYYVRLCK</sequence>
<evidence type="ECO:0000256" key="7">
    <source>
        <dbReference type="ARBA" id="ARBA00022833"/>
    </source>
</evidence>
<dbReference type="GO" id="GO:0006508">
    <property type="term" value="P:proteolysis"/>
    <property type="evidence" value="ECO:0007669"/>
    <property type="project" value="UniProtKB-KW"/>
</dbReference>
<dbReference type="EMBL" id="CAJNOW010005891">
    <property type="protein sequence ID" value="CAF1467274.1"/>
    <property type="molecule type" value="Genomic_DNA"/>
</dbReference>
<keyword evidence="7" id="KW-0862">Zinc</keyword>
<dbReference type="InterPro" id="IPR001300">
    <property type="entry name" value="Peptidase_C2_calpain_cat"/>
</dbReference>
<keyword evidence="6" id="KW-0788">Thiol protease</keyword>
<reference evidence="12" key="1">
    <citation type="submission" date="2021-02" db="EMBL/GenBank/DDBJ databases">
        <authorList>
            <person name="Nowell W R."/>
        </authorList>
    </citation>
    <scope>NUCLEOTIDE SEQUENCE</scope>
</reference>
<keyword evidence="5" id="KW-0378">Hydrolase</keyword>
<evidence type="ECO:0000256" key="10">
    <source>
        <dbReference type="SAM" id="MobiDB-lite"/>
    </source>
</evidence>
<dbReference type="Proteomes" id="UP000663834">
    <property type="component" value="Unassembled WGS sequence"/>
</dbReference>
<dbReference type="GO" id="GO:0004198">
    <property type="term" value="F:calcium-dependent cysteine-type endopeptidase activity"/>
    <property type="evidence" value="ECO:0007669"/>
    <property type="project" value="InterPro"/>
</dbReference>
<evidence type="ECO:0000256" key="9">
    <source>
        <dbReference type="PROSITE-ProRule" id="PRU00239"/>
    </source>
</evidence>
<comment type="caution">
    <text evidence="9">Lacks conserved residue(s) required for the propagation of feature annotation.</text>
</comment>
<dbReference type="PROSITE" id="PS01358">
    <property type="entry name" value="ZF_RANBP2_1"/>
    <property type="match status" value="1"/>
</dbReference>
<organism evidence="12 13">
    <name type="scientific">Rotaria magnacalcarata</name>
    <dbReference type="NCBI Taxonomy" id="392030"/>
    <lineage>
        <taxon>Eukaryota</taxon>
        <taxon>Metazoa</taxon>
        <taxon>Spiralia</taxon>
        <taxon>Gnathifera</taxon>
        <taxon>Rotifera</taxon>
        <taxon>Eurotatoria</taxon>
        <taxon>Bdelloidea</taxon>
        <taxon>Philodinida</taxon>
        <taxon>Philodinidae</taxon>
        <taxon>Rotaria</taxon>
    </lineage>
</organism>
<comment type="caution">
    <text evidence="12">The sequence shown here is derived from an EMBL/GenBank/DDBJ whole genome shotgun (WGS) entry which is preliminary data.</text>
</comment>
<name>A0A815QSV8_9BILA</name>
<dbReference type="InterPro" id="IPR038765">
    <property type="entry name" value="Papain-like_cys_pep_sf"/>
</dbReference>
<dbReference type="OrthoDB" id="424753at2759"/>
<evidence type="ECO:0000256" key="4">
    <source>
        <dbReference type="ARBA" id="ARBA00022771"/>
    </source>
</evidence>
<dbReference type="PANTHER" id="PTHR10183">
    <property type="entry name" value="CALPAIN"/>
    <property type="match status" value="1"/>
</dbReference>
<keyword evidence="4" id="KW-0863">Zinc-finger</keyword>
<feature type="non-terminal residue" evidence="12">
    <location>
        <position position="1"/>
    </location>
</feature>
<dbReference type="GO" id="GO:0005737">
    <property type="term" value="C:cytoplasm"/>
    <property type="evidence" value="ECO:0007669"/>
    <property type="project" value="TreeGrafter"/>
</dbReference>
<feature type="active site" evidence="8">
    <location>
        <position position="272"/>
    </location>
</feature>
<dbReference type="SUPFAM" id="SSF54001">
    <property type="entry name" value="Cysteine proteinases"/>
    <property type="match status" value="1"/>
</dbReference>
<accession>A0A815QSV8</accession>
<protein>
    <recommendedName>
        <fullName evidence="11">Calpain catalytic domain-containing protein</fullName>
    </recommendedName>
</protein>
<evidence type="ECO:0000256" key="6">
    <source>
        <dbReference type="ARBA" id="ARBA00022807"/>
    </source>
</evidence>
<evidence type="ECO:0000256" key="5">
    <source>
        <dbReference type="ARBA" id="ARBA00022801"/>
    </source>
</evidence>
<proteinExistence type="inferred from homology"/>
<dbReference type="PANTHER" id="PTHR10183:SF382">
    <property type="entry name" value="CALPAIN-15"/>
    <property type="match status" value="1"/>
</dbReference>
<dbReference type="InterPro" id="IPR022684">
    <property type="entry name" value="Calpain_cysteine_protease"/>
</dbReference>
<evidence type="ECO:0000259" key="11">
    <source>
        <dbReference type="PROSITE" id="PS50203"/>
    </source>
</evidence>
<evidence type="ECO:0000313" key="12">
    <source>
        <dbReference type="EMBL" id="CAF1467274.1"/>
    </source>
</evidence>
<keyword evidence="3" id="KW-0479">Metal-binding</keyword>
<evidence type="ECO:0000256" key="8">
    <source>
        <dbReference type="PIRSR" id="PIRSR622684-1"/>
    </source>
</evidence>
<feature type="region of interest" description="Disordered" evidence="10">
    <location>
        <begin position="32"/>
        <end position="65"/>
    </location>
</feature>
<dbReference type="InterPro" id="IPR001876">
    <property type="entry name" value="Znf_RanBP2"/>
</dbReference>
<dbReference type="Pfam" id="PF00648">
    <property type="entry name" value="Peptidase_C2"/>
    <property type="match status" value="1"/>
</dbReference>
<evidence type="ECO:0000256" key="2">
    <source>
        <dbReference type="ARBA" id="ARBA00022670"/>
    </source>
</evidence>
<dbReference type="GO" id="GO:0008270">
    <property type="term" value="F:zinc ion binding"/>
    <property type="evidence" value="ECO:0007669"/>
    <property type="project" value="UniProtKB-KW"/>
</dbReference>